<keyword evidence="1" id="KW-0812">Transmembrane</keyword>
<dbReference type="RefSeq" id="WP_381013770.1">
    <property type="nucleotide sequence ID" value="NZ_JBHTJF010000036.1"/>
</dbReference>
<feature type="domain" description="DUF3955" evidence="2">
    <location>
        <begin position="10"/>
        <end position="58"/>
    </location>
</feature>
<reference evidence="4" key="1">
    <citation type="journal article" date="2019" name="Int. J. Syst. Evol. Microbiol.">
        <title>The Global Catalogue of Microorganisms (GCM) 10K type strain sequencing project: providing services to taxonomists for standard genome sequencing and annotation.</title>
        <authorList>
            <consortium name="The Broad Institute Genomics Platform"/>
            <consortium name="The Broad Institute Genome Sequencing Center for Infectious Disease"/>
            <person name="Wu L."/>
            <person name="Ma J."/>
        </authorList>
    </citation>
    <scope>NUCLEOTIDE SEQUENCE [LARGE SCALE GENOMIC DNA]</scope>
    <source>
        <strain evidence="4">CCUG 63563</strain>
    </source>
</reference>
<name>A0ABW3GYY4_9BACL</name>
<evidence type="ECO:0000259" key="2">
    <source>
        <dbReference type="Pfam" id="PF13127"/>
    </source>
</evidence>
<accession>A0ABW3GYY4</accession>
<proteinExistence type="predicted"/>
<dbReference type="Pfam" id="PF13127">
    <property type="entry name" value="DUF3955"/>
    <property type="match status" value="1"/>
</dbReference>
<dbReference type="InterPro" id="IPR025016">
    <property type="entry name" value="DUF3955"/>
</dbReference>
<evidence type="ECO:0000313" key="3">
    <source>
        <dbReference type="EMBL" id="MFD0944411.1"/>
    </source>
</evidence>
<keyword evidence="4" id="KW-1185">Reference proteome</keyword>
<sequence>MRVHLGWTFFSLVLSGMMLFTHAMTSYMDANGIVHEPFFFFVPLTYIVWAVVALFWMIRGVTTYVQRHIFT</sequence>
<dbReference type="Proteomes" id="UP001596976">
    <property type="component" value="Unassembled WGS sequence"/>
</dbReference>
<keyword evidence="1" id="KW-0472">Membrane</keyword>
<organism evidence="3 4">
    <name type="scientific">Savagea faecisuis</name>
    <dbReference type="NCBI Taxonomy" id="1274803"/>
    <lineage>
        <taxon>Bacteria</taxon>
        <taxon>Bacillati</taxon>
        <taxon>Bacillota</taxon>
        <taxon>Bacilli</taxon>
        <taxon>Bacillales</taxon>
        <taxon>Caryophanaceae</taxon>
        <taxon>Savagea</taxon>
    </lineage>
</organism>
<evidence type="ECO:0000313" key="4">
    <source>
        <dbReference type="Proteomes" id="UP001596976"/>
    </source>
</evidence>
<gene>
    <name evidence="3" type="ORF">ACFQ0V_11715</name>
</gene>
<keyword evidence="1" id="KW-1133">Transmembrane helix</keyword>
<evidence type="ECO:0000256" key="1">
    <source>
        <dbReference type="SAM" id="Phobius"/>
    </source>
</evidence>
<protein>
    <submittedName>
        <fullName evidence="3">DUF3955 domain-containing protein</fullName>
    </submittedName>
</protein>
<dbReference type="EMBL" id="JBHTJF010000036">
    <property type="protein sequence ID" value="MFD0944411.1"/>
    <property type="molecule type" value="Genomic_DNA"/>
</dbReference>
<feature type="transmembrane region" description="Helical" evidence="1">
    <location>
        <begin position="39"/>
        <end position="58"/>
    </location>
</feature>
<comment type="caution">
    <text evidence="3">The sequence shown here is derived from an EMBL/GenBank/DDBJ whole genome shotgun (WGS) entry which is preliminary data.</text>
</comment>